<organism evidence="1 2">
    <name type="scientific">Oesophagostomum dentatum</name>
    <name type="common">Nodular worm</name>
    <dbReference type="NCBI Taxonomy" id="61180"/>
    <lineage>
        <taxon>Eukaryota</taxon>
        <taxon>Metazoa</taxon>
        <taxon>Ecdysozoa</taxon>
        <taxon>Nematoda</taxon>
        <taxon>Chromadorea</taxon>
        <taxon>Rhabditida</taxon>
        <taxon>Rhabditina</taxon>
        <taxon>Rhabditomorpha</taxon>
        <taxon>Strongyloidea</taxon>
        <taxon>Strongylidae</taxon>
        <taxon>Oesophagostomum</taxon>
    </lineage>
</organism>
<protein>
    <submittedName>
        <fullName evidence="1">Uncharacterized protein</fullName>
    </submittedName>
</protein>
<dbReference type="AlphaFoldDB" id="A0A0B1TBJ1"/>
<reference evidence="1 2" key="1">
    <citation type="submission" date="2014-03" db="EMBL/GenBank/DDBJ databases">
        <title>Draft genome of the hookworm Oesophagostomum dentatum.</title>
        <authorList>
            <person name="Mitreva M."/>
        </authorList>
    </citation>
    <scope>NUCLEOTIDE SEQUENCE [LARGE SCALE GENOMIC DNA]</scope>
    <source>
        <strain evidence="1 2">OD-Hann</strain>
    </source>
</reference>
<name>A0A0B1TBJ1_OESDE</name>
<feature type="non-terminal residue" evidence="1">
    <location>
        <position position="1"/>
    </location>
</feature>
<gene>
    <name evidence="1" type="ORF">OESDEN_06935</name>
</gene>
<dbReference type="EMBL" id="KN550915">
    <property type="protein sequence ID" value="KHJ93162.1"/>
    <property type="molecule type" value="Genomic_DNA"/>
</dbReference>
<sequence length="114" mass="12683">LPSRQNGHRSSSSDIAVNVLNNSPALLPQLLRVPDGLILPSAFVSDAWPRDELISEQCKSFPFLFVLHCCFSIILKKISPLLVILPQKCYLSGGIISMNVTTNRHTNTWILKNL</sequence>
<dbReference type="Proteomes" id="UP000053660">
    <property type="component" value="Unassembled WGS sequence"/>
</dbReference>
<proteinExistence type="predicted"/>
<evidence type="ECO:0000313" key="1">
    <source>
        <dbReference type="EMBL" id="KHJ93162.1"/>
    </source>
</evidence>
<accession>A0A0B1TBJ1</accession>
<evidence type="ECO:0000313" key="2">
    <source>
        <dbReference type="Proteomes" id="UP000053660"/>
    </source>
</evidence>
<keyword evidence="2" id="KW-1185">Reference proteome</keyword>